<dbReference type="InterPro" id="IPR003848">
    <property type="entry name" value="DUF218"/>
</dbReference>
<organism evidence="2 3">
    <name type="scientific">Noviherbaspirillum pedocola</name>
    <dbReference type="NCBI Taxonomy" id="2801341"/>
    <lineage>
        <taxon>Bacteria</taxon>
        <taxon>Pseudomonadati</taxon>
        <taxon>Pseudomonadota</taxon>
        <taxon>Betaproteobacteria</taxon>
        <taxon>Burkholderiales</taxon>
        <taxon>Oxalobacteraceae</taxon>
        <taxon>Noviherbaspirillum</taxon>
    </lineage>
</organism>
<dbReference type="PANTHER" id="PTHR30336">
    <property type="entry name" value="INNER MEMBRANE PROTEIN, PROBABLE PERMEASE"/>
    <property type="match status" value="1"/>
</dbReference>
<reference evidence="2" key="1">
    <citation type="submission" date="2021-01" db="EMBL/GenBank/DDBJ databases">
        <title>Genome sequence of strain Noviherbaspirillum sp. DKR-6.</title>
        <authorList>
            <person name="Chaudhary D.K."/>
        </authorList>
    </citation>
    <scope>NUCLEOTIDE SEQUENCE</scope>
    <source>
        <strain evidence="2">DKR-6</strain>
    </source>
</reference>
<dbReference type="Pfam" id="PF02698">
    <property type="entry name" value="DUF218"/>
    <property type="match status" value="1"/>
</dbReference>
<dbReference type="EMBL" id="JAEPBG010000001">
    <property type="protein sequence ID" value="MBK4733957.1"/>
    <property type="molecule type" value="Genomic_DNA"/>
</dbReference>
<dbReference type="InterPro" id="IPR051599">
    <property type="entry name" value="Cell_Envelope_Assoc"/>
</dbReference>
<dbReference type="Proteomes" id="UP000622890">
    <property type="component" value="Unassembled WGS sequence"/>
</dbReference>
<dbReference type="InterPro" id="IPR014729">
    <property type="entry name" value="Rossmann-like_a/b/a_fold"/>
</dbReference>
<evidence type="ECO:0000259" key="1">
    <source>
        <dbReference type="Pfam" id="PF02698"/>
    </source>
</evidence>
<evidence type="ECO:0000313" key="3">
    <source>
        <dbReference type="Proteomes" id="UP000622890"/>
    </source>
</evidence>
<proteinExistence type="predicted"/>
<name>A0A934SR20_9BURK</name>
<protein>
    <submittedName>
        <fullName evidence="2">YdcF family protein</fullName>
    </submittedName>
</protein>
<dbReference type="Gene3D" id="3.40.50.620">
    <property type="entry name" value="HUPs"/>
    <property type="match status" value="1"/>
</dbReference>
<dbReference type="GO" id="GO:0005886">
    <property type="term" value="C:plasma membrane"/>
    <property type="evidence" value="ECO:0007669"/>
    <property type="project" value="TreeGrafter"/>
</dbReference>
<gene>
    <name evidence="2" type="ORF">JJB74_04970</name>
</gene>
<accession>A0A934SR20</accession>
<evidence type="ECO:0000313" key="2">
    <source>
        <dbReference type="EMBL" id="MBK4733957.1"/>
    </source>
</evidence>
<dbReference type="AlphaFoldDB" id="A0A934SR20"/>
<dbReference type="CDD" id="cd06259">
    <property type="entry name" value="YdcF-like"/>
    <property type="match status" value="1"/>
</dbReference>
<dbReference type="PANTHER" id="PTHR30336:SF20">
    <property type="entry name" value="DUF218 DOMAIN-CONTAINING PROTEIN"/>
    <property type="match status" value="1"/>
</dbReference>
<sequence>MISLTTILSCVLLLGSVAAILADGMRDDIGVSDIGIVLGSKVLPDGQSSARLRARLDRAAELYQRGMFRHIIVSGGFGTEGFSEAARMADYLSMHGKVPRASLILDEHGDTAADTARNAAAIMRSHGYRSALVITQYFHISRSRYALRREGITGVHSAHARYAEARDVYSIARELVALPAYWLHSP</sequence>
<comment type="caution">
    <text evidence="2">The sequence shown here is derived from an EMBL/GenBank/DDBJ whole genome shotgun (WGS) entry which is preliminary data.</text>
</comment>
<keyword evidence="3" id="KW-1185">Reference proteome</keyword>
<feature type="domain" description="DUF218" evidence="1">
    <location>
        <begin position="35"/>
        <end position="164"/>
    </location>
</feature>